<dbReference type="Proteomes" id="UP000325315">
    <property type="component" value="Unassembled WGS sequence"/>
</dbReference>
<proteinExistence type="predicted"/>
<organism evidence="2 3">
    <name type="scientific">Gossypium australe</name>
    <dbReference type="NCBI Taxonomy" id="47621"/>
    <lineage>
        <taxon>Eukaryota</taxon>
        <taxon>Viridiplantae</taxon>
        <taxon>Streptophyta</taxon>
        <taxon>Embryophyta</taxon>
        <taxon>Tracheophyta</taxon>
        <taxon>Spermatophyta</taxon>
        <taxon>Magnoliopsida</taxon>
        <taxon>eudicotyledons</taxon>
        <taxon>Gunneridae</taxon>
        <taxon>Pentapetalae</taxon>
        <taxon>rosids</taxon>
        <taxon>malvids</taxon>
        <taxon>Malvales</taxon>
        <taxon>Malvaceae</taxon>
        <taxon>Malvoideae</taxon>
        <taxon>Gossypium</taxon>
    </lineage>
</organism>
<name>A0A5B6WNJ5_9ROSI</name>
<comment type="caution">
    <text evidence="2">The sequence shown here is derived from an EMBL/GenBank/DDBJ whole genome shotgun (WGS) entry which is preliminary data.</text>
</comment>
<evidence type="ECO:0000313" key="2">
    <source>
        <dbReference type="EMBL" id="KAA3482806.1"/>
    </source>
</evidence>
<dbReference type="EMBL" id="SMMG02000002">
    <property type="protein sequence ID" value="KAA3482806.1"/>
    <property type="molecule type" value="Genomic_DNA"/>
</dbReference>
<reference evidence="3" key="1">
    <citation type="journal article" date="2019" name="Plant Biotechnol. J.">
        <title>Genome sequencing of the Australian wild diploid species Gossypium australe highlights disease resistance and delayed gland morphogenesis.</title>
        <authorList>
            <person name="Cai Y."/>
            <person name="Cai X."/>
            <person name="Wang Q."/>
            <person name="Wang P."/>
            <person name="Zhang Y."/>
            <person name="Cai C."/>
            <person name="Xu Y."/>
            <person name="Wang K."/>
            <person name="Zhou Z."/>
            <person name="Wang C."/>
            <person name="Geng S."/>
            <person name="Li B."/>
            <person name="Dong Q."/>
            <person name="Hou Y."/>
            <person name="Wang H."/>
            <person name="Ai P."/>
            <person name="Liu Z."/>
            <person name="Yi F."/>
            <person name="Sun M."/>
            <person name="An G."/>
            <person name="Cheng J."/>
            <person name="Zhang Y."/>
            <person name="Shi Q."/>
            <person name="Xie Y."/>
            <person name="Shi X."/>
            <person name="Chang Y."/>
            <person name="Huang F."/>
            <person name="Chen Y."/>
            <person name="Hong S."/>
            <person name="Mi L."/>
            <person name="Sun Q."/>
            <person name="Zhang L."/>
            <person name="Zhou B."/>
            <person name="Peng R."/>
            <person name="Zhang X."/>
            <person name="Liu F."/>
        </authorList>
    </citation>
    <scope>NUCLEOTIDE SEQUENCE [LARGE SCALE GENOMIC DNA]</scope>
    <source>
        <strain evidence="3">cv. PA1801</strain>
    </source>
</reference>
<evidence type="ECO:0000313" key="3">
    <source>
        <dbReference type="Proteomes" id="UP000325315"/>
    </source>
</evidence>
<keyword evidence="1" id="KW-0812">Transmembrane</keyword>
<dbReference type="AlphaFoldDB" id="A0A5B6WNJ5"/>
<feature type="transmembrane region" description="Helical" evidence="1">
    <location>
        <begin position="51"/>
        <end position="74"/>
    </location>
</feature>
<evidence type="ECO:0000256" key="1">
    <source>
        <dbReference type="SAM" id="Phobius"/>
    </source>
</evidence>
<gene>
    <name evidence="2" type="ORF">EPI10_005024</name>
</gene>
<protein>
    <submittedName>
        <fullName evidence="2">Integrase, catalytic core</fullName>
    </submittedName>
</protein>
<sequence length="77" mass="8488">MHERKGVQTPMISLEVLVSNDGISSIDSTEFKSQTTIVLLATNKKILVFEYLIVVTLISTCIVMLTGPVTIMIVEPH</sequence>
<keyword evidence="1" id="KW-0472">Membrane</keyword>
<keyword evidence="3" id="KW-1185">Reference proteome</keyword>
<accession>A0A5B6WNJ5</accession>
<keyword evidence="1" id="KW-1133">Transmembrane helix</keyword>